<name>A0A8C7XUX0_9TELE</name>
<protein>
    <submittedName>
        <fullName evidence="1">Uncharacterized protein</fullName>
    </submittedName>
</protein>
<reference evidence="1" key="2">
    <citation type="submission" date="2025-09" db="UniProtKB">
        <authorList>
            <consortium name="Ensembl"/>
        </authorList>
    </citation>
    <scope>IDENTIFICATION</scope>
</reference>
<dbReference type="Gene3D" id="2.60.40.10">
    <property type="entry name" value="Immunoglobulins"/>
    <property type="match status" value="1"/>
</dbReference>
<dbReference type="GeneTree" id="ENSGT01030000234806"/>
<dbReference type="SUPFAM" id="SSF48726">
    <property type="entry name" value="Immunoglobulin"/>
    <property type="match status" value="1"/>
</dbReference>
<dbReference type="AlphaFoldDB" id="A0A8C7XUX0"/>
<accession>A0A8C7XUX0</accession>
<sequence length="107" mass="11918">VGQNGAQCYGALGGTVSLQLMDNFSQIHKYELFTKSVKVLTGRKDRPPVIKMNDTFSFIPSNGTFWIHNLSRNDSGEYKLIIFDSNGTMTENHTLQLSVQGKSVFIS</sequence>
<dbReference type="Ensembl" id="ENSOSIT00000018931.1">
    <property type="protein sequence ID" value="ENSOSIP00000017929.1"/>
    <property type="gene ID" value="ENSOSIG00000009764.1"/>
</dbReference>
<evidence type="ECO:0000313" key="1">
    <source>
        <dbReference type="Ensembl" id="ENSOSIP00000017929.1"/>
    </source>
</evidence>
<organism evidence="1 2">
    <name type="scientific">Oryzias sinensis</name>
    <name type="common">Chinese medaka</name>
    <dbReference type="NCBI Taxonomy" id="183150"/>
    <lineage>
        <taxon>Eukaryota</taxon>
        <taxon>Metazoa</taxon>
        <taxon>Chordata</taxon>
        <taxon>Craniata</taxon>
        <taxon>Vertebrata</taxon>
        <taxon>Euteleostomi</taxon>
        <taxon>Actinopterygii</taxon>
        <taxon>Neopterygii</taxon>
        <taxon>Teleostei</taxon>
        <taxon>Neoteleostei</taxon>
        <taxon>Acanthomorphata</taxon>
        <taxon>Ovalentaria</taxon>
        <taxon>Atherinomorphae</taxon>
        <taxon>Beloniformes</taxon>
        <taxon>Adrianichthyidae</taxon>
        <taxon>Oryziinae</taxon>
        <taxon>Oryzias</taxon>
    </lineage>
</organism>
<dbReference type="InterPro" id="IPR036179">
    <property type="entry name" value="Ig-like_dom_sf"/>
</dbReference>
<reference evidence="1" key="1">
    <citation type="submission" date="2025-08" db="UniProtKB">
        <authorList>
            <consortium name="Ensembl"/>
        </authorList>
    </citation>
    <scope>IDENTIFICATION</scope>
</reference>
<dbReference type="InterPro" id="IPR013783">
    <property type="entry name" value="Ig-like_fold"/>
</dbReference>
<dbReference type="Proteomes" id="UP000694383">
    <property type="component" value="Unplaced"/>
</dbReference>
<keyword evidence="2" id="KW-1185">Reference proteome</keyword>
<proteinExistence type="predicted"/>
<evidence type="ECO:0000313" key="2">
    <source>
        <dbReference type="Proteomes" id="UP000694383"/>
    </source>
</evidence>